<comment type="caution">
    <text evidence="2">The sequence shown here is derived from an EMBL/GenBank/DDBJ whole genome shotgun (WGS) entry which is preliminary data.</text>
</comment>
<feature type="compositionally biased region" description="Low complexity" evidence="1">
    <location>
        <begin position="34"/>
        <end position="55"/>
    </location>
</feature>
<keyword evidence="3" id="KW-1185">Reference proteome</keyword>
<accession>A0AAV8VWW7</accession>
<proteinExistence type="predicted"/>
<protein>
    <submittedName>
        <fullName evidence="2">Uncharacterized protein</fullName>
    </submittedName>
</protein>
<evidence type="ECO:0000256" key="1">
    <source>
        <dbReference type="SAM" id="MobiDB-lite"/>
    </source>
</evidence>
<evidence type="ECO:0000313" key="2">
    <source>
        <dbReference type="EMBL" id="KAJ8918440.1"/>
    </source>
</evidence>
<organism evidence="2 3">
    <name type="scientific">Exocentrus adspersus</name>
    <dbReference type="NCBI Taxonomy" id="1586481"/>
    <lineage>
        <taxon>Eukaryota</taxon>
        <taxon>Metazoa</taxon>
        <taxon>Ecdysozoa</taxon>
        <taxon>Arthropoda</taxon>
        <taxon>Hexapoda</taxon>
        <taxon>Insecta</taxon>
        <taxon>Pterygota</taxon>
        <taxon>Neoptera</taxon>
        <taxon>Endopterygota</taxon>
        <taxon>Coleoptera</taxon>
        <taxon>Polyphaga</taxon>
        <taxon>Cucujiformia</taxon>
        <taxon>Chrysomeloidea</taxon>
        <taxon>Cerambycidae</taxon>
        <taxon>Lamiinae</taxon>
        <taxon>Acanthocinini</taxon>
        <taxon>Exocentrus</taxon>
    </lineage>
</organism>
<feature type="region of interest" description="Disordered" evidence="1">
    <location>
        <begin position="32"/>
        <end position="55"/>
    </location>
</feature>
<dbReference type="AlphaFoldDB" id="A0AAV8VWW7"/>
<reference evidence="2 3" key="1">
    <citation type="journal article" date="2023" name="Insect Mol. Biol.">
        <title>Genome sequencing provides insights into the evolution of gene families encoding plant cell wall-degrading enzymes in longhorned beetles.</title>
        <authorList>
            <person name="Shin N.R."/>
            <person name="Okamura Y."/>
            <person name="Kirsch R."/>
            <person name="Pauchet Y."/>
        </authorList>
    </citation>
    <scope>NUCLEOTIDE SEQUENCE [LARGE SCALE GENOMIC DNA]</scope>
    <source>
        <strain evidence="2">EAD_L_NR</strain>
    </source>
</reference>
<name>A0AAV8VWW7_9CUCU</name>
<evidence type="ECO:0000313" key="3">
    <source>
        <dbReference type="Proteomes" id="UP001159042"/>
    </source>
</evidence>
<sequence length="156" mass="16162">MRTYLTPRPFYSQEAKPTPSPLALLAATCSRIGPTSSETPPTATMSTTPSPTVKSVPVASPQVVSVPVGLPQQLQQQLLQQQAGAQLVNAAAAAAAAGQNLAYNVMQPMQTVTVDGQEALFIPAMSLAAAGTSPLVLGPAQISITFETCKFPEKVN</sequence>
<dbReference type="Proteomes" id="UP001159042">
    <property type="component" value="Unassembled WGS sequence"/>
</dbReference>
<gene>
    <name evidence="2" type="ORF">NQ315_008137</name>
</gene>
<dbReference type="EMBL" id="JANEYG010000026">
    <property type="protein sequence ID" value="KAJ8918440.1"/>
    <property type="molecule type" value="Genomic_DNA"/>
</dbReference>